<evidence type="ECO:0000313" key="7">
    <source>
        <dbReference type="Proteomes" id="UP001287356"/>
    </source>
</evidence>
<dbReference type="InterPro" id="IPR036291">
    <property type="entry name" value="NAD(P)-bd_dom_sf"/>
</dbReference>
<dbReference type="InterPro" id="IPR020843">
    <property type="entry name" value="ER"/>
</dbReference>
<comment type="similarity">
    <text evidence="1">Belongs to the zinc-containing alcohol dehydrogenase family.</text>
</comment>
<keyword evidence="7" id="KW-1185">Reference proteome</keyword>
<name>A0AAE0N4A2_9PEZI</name>
<accession>A0AAE0N4A2</accession>
<evidence type="ECO:0000256" key="2">
    <source>
        <dbReference type="ARBA" id="ARBA00022741"/>
    </source>
</evidence>
<comment type="caution">
    <text evidence="6">The sequence shown here is derived from an EMBL/GenBank/DDBJ whole genome shotgun (WGS) entry which is preliminary data.</text>
</comment>
<dbReference type="PANTHER" id="PTHR45348:SF1">
    <property type="entry name" value="TRANS-ENOYL REDUCTASE STHE"/>
    <property type="match status" value="1"/>
</dbReference>
<dbReference type="SUPFAM" id="SSF51735">
    <property type="entry name" value="NAD(P)-binding Rossmann-fold domains"/>
    <property type="match status" value="1"/>
</dbReference>
<dbReference type="Gene3D" id="3.90.180.10">
    <property type="entry name" value="Medium-chain alcohol dehydrogenases, catalytic domain"/>
    <property type="match status" value="1"/>
</dbReference>
<dbReference type="PANTHER" id="PTHR45348">
    <property type="entry name" value="HYPOTHETICAL OXIDOREDUCTASE (EUROFUNG)"/>
    <property type="match status" value="1"/>
</dbReference>
<reference evidence="6" key="1">
    <citation type="journal article" date="2023" name="Mol. Phylogenet. Evol.">
        <title>Genome-scale phylogeny and comparative genomics of the fungal order Sordariales.</title>
        <authorList>
            <person name="Hensen N."/>
            <person name="Bonometti L."/>
            <person name="Westerberg I."/>
            <person name="Brannstrom I.O."/>
            <person name="Guillou S."/>
            <person name="Cros-Aarteil S."/>
            <person name="Calhoun S."/>
            <person name="Haridas S."/>
            <person name="Kuo A."/>
            <person name="Mondo S."/>
            <person name="Pangilinan J."/>
            <person name="Riley R."/>
            <person name="LaButti K."/>
            <person name="Andreopoulos B."/>
            <person name="Lipzen A."/>
            <person name="Chen C."/>
            <person name="Yan M."/>
            <person name="Daum C."/>
            <person name="Ng V."/>
            <person name="Clum A."/>
            <person name="Steindorff A."/>
            <person name="Ohm R.A."/>
            <person name="Martin F."/>
            <person name="Silar P."/>
            <person name="Natvig D.O."/>
            <person name="Lalanne C."/>
            <person name="Gautier V."/>
            <person name="Ament-Velasquez S.L."/>
            <person name="Kruys A."/>
            <person name="Hutchinson M.I."/>
            <person name="Powell A.J."/>
            <person name="Barry K."/>
            <person name="Miller A.N."/>
            <person name="Grigoriev I.V."/>
            <person name="Debuchy R."/>
            <person name="Gladieux P."/>
            <person name="Hiltunen Thoren M."/>
            <person name="Johannesson H."/>
        </authorList>
    </citation>
    <scope>NUCLEOTIDE SEQUENCE</scope>
    <source>
        <strain evidence="6">CBS 958.72</strain>
    </source>
</reference>
<proteinExistence type="inferred from homology"/>
<evidence type="ECO:0000313" key="6">
    <source>
        <dbReference type="EMBL" id="KAK3369705.1"/>
    </source>
</evidence>
<dbReference type="SMART" id="SM00829">
    <property type="entry name" value="PKS_ER"/>
    <property type="match status" value="1"/>
</dbReference>
<dbReference type="GO" id="GO:0000166">
    <property type="term" value="F:nucleotide binding"/>
    <property type="evidence" value="ECO:0007669"/>
    <property type="project" value="UniProtKB-KW"/>
</dbReference>
<dbReference type="Gene3D" id="3.40.50.720">
    <property type="entry name" value="NAD(P)-binding Rossmann-like Domain"/>
    <property type="match status" value="1"/>
</dbReference>
<keyword evidence="4" id="KW-0560">Oxidoreductase</keyword>
<dbReference type="EMBL" id="JAULSN010000006">
    <property type="protein sequence ID" value="KAK3369705.1"/>
    <property type="molecule type" value="Genomic_DNA"/>
</dbReference>
<feature type="domain" description="Enoyl reductase (ER)" evidence="5">
    <location>
        <begin position="31"/>
        <end position="382"/>
    </location>
</feature>
<sequence>MAARLLQTAIIQSHERRSKDEKESKKDVLPDVLPPLTISHVAEVPALSSDYDVLVGVRAVALNPTDFKMVRNFPAPGKTMGCDFCGTVVEAGAQAVHDRGTRVCGAVFPYSQADDDAESDASTGAFAQFVVADSRLLLRVPDDWDDLRGAALGGIGWATAGLAMSDQEALALPGFPSEPVPAEEREPVLVYGGATATGTVACQLLSLSGYAPIAVTSTHSAAVATEYGAAGTVAYSSPNCVQSLKTLAAAPIRHALDCITTAETVATCFAALARAGGRYACLEGVHDSWRTRRAVRVKEVMGFEGLGRAVRLGDKGSATYSRDANPVLFSLCARWTDELQKLLDAGRLKNHPIREIEGQWGGIIKGLSLLETHQVRGQKLVVKVVL</sequence>
<dbReference type="CDD" id="cd08249">
    <property type="entry name" value="enoyl_reductase_like"/>
    <property type="match status" value="1"/>
</dbReference>
<reference evidence="6" key="2">
    <citation type="submission" date="2023-06" db="EMBL/GenBank/DDBJ databases">
        <authorList>
            <consortium name="Lawrence Berkeley National Laboratory"/>
            <person name="Haridas S."/>
            <person name="Hensen N."/>
            <person name="Bonometti L."/>
            <person name="Westerberg I."/>
            <person name="Brannstrom I.O."/>
            <person name="Guillou S."/>
            <person name="Cros-Aarteil S."/>
            <person name="Calhoun S."/>
            <person name="Kuo A."/>
            <person name="Mondo S."/>
            <person name="Pangilinan J."/>
            <person name="Riley R."/>
            <person name="Labutti K."/>
            <person name="Andreopoulos B."/>
            <person name="Lipzen A."/>
            <person name="Chen C."/>
            <person name="Yanf M."/>
            <person name="Daum C."/>
            <person name="Ng V."/>
            <person name="Clum A."/>
            <person name="Steindorff A."/>
            <person name="Ohm R."/>
            <person name="Martin F."/>
            <person name="Silar P."/>
            <person name="Natvig D."/>
            <person name="Lalanne C."/>
            <person name="Gautier V."/>
            <person name="Ament-Velasquez S.L."/>
            <person name="Kruys A."/>
            <person name="Hutchinson M.I."/>
            <person name="Powell A.J."/>
            <person name="Barry K."/>
            <person name="Miller A.N."/>
            <person name="Grigoriev I.V."/>
            <person name="Debuchy R."/>
            <person name="Gladieux P."/>
            <person name="Thoren M.H."/>
            <person name="Johannesson H."/>
        </authorList>
    </citation>
    <scope>NUCLEOTIDE SEQUENCE</scope>
    <source>
        <strain evidence="6">CBS 958.72</strain>
    </source>
</reference>
<dbReference type="SUPFAM" id="SSF50129">
    <property type="entry name" value="GroES-like"/>
    <property type="match status" value="1"/>
</dbReference>
<protein>
    <submittedName>
        <fullName evidence="6">Zinc binding dehydrogenase</fullName>
    </submittedName>
</protein>
<gene>
    <name evidence="6" type="ORF">B0T24DRAFT_658943</name>
</gene>
<dbReference type="Pfam" id="PF08240">
    <property type="entry name" value="ADH_N"/>
    <property type="match status" value="1"/>
</dbReference>
<dbReference type="InterPro" id="IPR013154">
    <property type="entry name" value="ADH-like_N"/>
</dbReference>
<dbReference type="Proteomes" id="UP001287356">
    <property type="component" value="Unassembled WGS sequence"/>
</dbReference>
<dbReference type="AlphaFoldDB" id="A0AAE0N4A2"/>
<evidence type="ECO:0000256" key="3">
    <source>
        <dbReference type="ARBA" id="ARBA00022857"/>
    </source>
</evidence>
<organism evidence="6 7">
    <name type="scientific">Lasiosphaeria ovina</name>
    <dbReference type="NCBI Taxonomy" id="92902"/>
    <lineage>
        <taxon>Eukaryota</taxon>
        <taxon>Fungi</taxon>
        <taxon>Dikarya</taxon>
        <taxon>Ascomycota</taxon>
        <taxon>Pezizomycotina</taxon>
        <taxon>Sordariomycetes</taxon>
        <taxon>Sordariomycetidae</taxon>
        <taxon>Sordariales</taxon>
        <taxon>Lasiosphaeriaceae</taxon>
        <taxon>Lasiosphaeria</taxon>
    </lineage>
</organism>
<evidence type="ECO:0000256" key="4">
    <source>
        <dbReference type="ARBA" id="ARBA00023002"/>
    </source>
</evidence>
<dbReference type="InterPro" id="IPR011032">
    <property type="entry name" value="GroES-like_sf"/>
</dbReference>
<keyword evidence="3" id="KW-0521">NADP</keyword>
<dbReference type="GO" id="GO:0016651">
    <property type="term" value="F:oxidoreductase activity, acting on NAD(P)H"/>
    <property type="evidence" value="ECO:0007669"/>
    <property type="project" value="InterPro"/>
</dbReference>
<keyword evidence="2" id="KW-0547">Nucleotide-binding</keyword>
<dbReference type="InterPro" id="IPR047122">
    <property type="entry name" value="Trans-enoyl_RdTase-like"/>
</dbReference>
<evidence type="ECO:0000256" key="1">
    <source>
        <dbReference type="ARBA" id="ARBA00008072"/>
    </source>
</evidence>
<evidence type="ECO:0000259" key="5">
    <source>
        <dbReference type="SMART" id="SM00829"/>
    </source>
</evidence>